<sequence>MEGKNNLIYSPLSTFLPGGSVKEKSDHNDDPDFSSTISTTKRNKVCIRCDPKIRIGLMFPIIFAFIYLLHLLYLEYLTNDVEGNRSDGDEIKIEITIVDILPERPYEGYVLDMGRINEHCEPTDYKKSALKRFPVQSCLDYLDTRQYDYMVNPPINSTTSAATDNVTTTNTSSSILTSNLQCAPGREPMLFHVYWRGKFTDKIALNIKSFLYTQPLRCSKMLVWLEKNDEDLRANKHAKSLLRFSPTNIEFRKWDITEQLNYDSIYSGWERKLKSKTKVVSYSDTVRFVLLHRYGGIYVDADTIFLRDMSPLYYLDYEFSYRWSFKFDYNTAVLRIRPNSTTSRKIINGAMKNSMKFHPFAIKKYLFADEKDQTKEVLDKQLYMMPVALFDPLWLKSDLHVKSQKLKPNLARWNDVFSAGLLNNEFPGANKELLAKAANDTTLLRKNDEFFRGAFTYHWHNLWKQRIANGSWFDVLQKGYDDFIEGKIRNPYNESITDYT</sequence>
<gene>
    <name evidence="1" type="ORF">ACOLOM_LOCUS6971</name>
</gene>
<protein>
    <submittedName>
        <fullName evidence="1">14861_t:CDS:1</fullName>
    </submittedName>
</protein>
<dbReference type="EMBL" id="CAJVPT010015151">
    <property type="protein sequence ID" value="CAG8609709.1"/>
    <property type="molecule type" value="Genomic_DNA"/>
</dbReference>
<evidence type="ECO:0000313" key="1">
    <source>
        <dbReference type="EMBL" id="CAG8609709.1"/>
    </source>
</evidence>
<accession>A0ACA9N091</accession>
<organism evidence="1 2">
    <name type="scientific">Acaulospora colombiana</name>
    <dbReference type="NCBI Taxonomy" id="27376"/>
    <lineage>
        <taxon>Eukaryota</taxon>
        <taxon>Fungi</taxon>
        <taxon>Fungi incertae sedis</taxon>
        <taxon>Mucoromycota</taxon>
        <taxon>Glomeromycotina</taxon>
        <taxon>Glomeromycetes</taxon>
        <taxon>Diversisporales</taxon>
        <taxon>Acaulosporaceae</taxon>
        <taxon>Acaulospora</taxon>
    </lineage>
</organism>
<reference evidence="1" key="1">
    <citation type="submission" date="2021-06" db="EMBL/GenBank/DDBJ databases">
        <authorList>
            <person name="Kallberg Y."/>
            <person name="Tangrot J."/>
            <person name="Rosling A."/>
        </authorList>
    </citation>
    <scope>NUCLEOTIDE SEQUENCE</scope>
    <source>
        <strain evidence="1">CL356</strain>
    </source>
</reference>
<dbReference type="Proteomes" id="UP000789525">
    <property type="component" value="Unassembled WGS sequence"/>
</dbReference>
<keyword evidence="2" id="KW-1185">Reference proteome</keyword>
<comment type="caution">
    <text evidence="1">The sequence shown here is derived from an EMBL/GenBank/DDBJ whole genome shotgun (WGS) entry which is preliminary data.</text>
</comment>
<proteinExistence type="predicted"/>
<evidence type="ECO:0000313" key="2">
    <source>
        <dbReference type="Proteomes" id="UP000789525"/>
    </source>
</evidence>
<name>A0ACA9N091_9GLOM</name>